<feature type="domain" description="Nudix hydrolase" evidence="4">
    <location>
        <begin position="18"/>
        <end position="167"/>
    </location>
</feature>
<dbReference type="RefSeq" id="WP_209651507.1">
    <property type="nucleotide sequence ID" value="NZ_CP047357.1"/>
</dbReference>
<evidence type="ECO:0000256" key="3">
    <source>
        <dbReference type="SAM" id="MobiDB-lite"/>
    </source>
</evidence>
<dbReference type="InterPro" id="IPR000086">
    <property type="entry name" value="NUDIX_hydrolase_dom"/>
</dbReference>
<gene>
    <name evidence="5" type="ORF">JOF33_000043</name>
</gene>
<dbReference type="PROSITE" id="PS51462">
    <property type="entry name" value="NUDIX"/>
    <property type="match status" value="1"/>
</dbReference>
<accession>A0ABS4U550</accession>
<evidence type="ECO:0000259" key="4">
    <source>
        <dbReference type="PROSITE" id="PS51462"/>
    </source>
</evidence>
<organism evidence="5 6">
    <name type="scientific">Corynebacterium freneyi</name>
    <dbReference type="NCBI Taxonomy" id="134034"/>
    <lineage>
        <taxon>Bacteria</taxon>
        <taxon>Bacillati</taxon>
        <taxon>Actinomycetota</taxon>
        <taxon>Actinomycetes</taxon>
        <taxon>Mycobacteriales</taxon>
        <taxon>Corynebacteriaceae</taxon>
        <taxon>Corynebacterium</taxon>
    </lineage>
</organism>
<evidence type="ECO:0000313" key="5">
    <source>
        <dbReference type="EMBL" id="MBP2331344.1"/>
    </source>
</evidence>
<dbReference type="CDD" id="cd18879">
    <property type="entry name" value="NUDIX_Hydrolase"/>
    <property type="match status" value="1"/>
</dbReference>
<protein>
    <submittedName>
        <fullName evidence="5">ADP-ribose pyrophosphatase YjhB (NUDIX family)</fullName>
    </submittedName>
</protein>
<dbReference type="InterPro" id="IPR015797">
    <property type="entry name" value="NUDIX_hydrolase-like_dom_sf"/>
</dbReference>
<sequence length="197" mass="21323">MTPDFIQELRRHVGHAELWLIGVTVIVVRGEAGAEEVLLVKRADDGRWTPVTGIVEPGEEPDVAGVREALEETSVAVEIESLLAVQVTRKIEYPNGDRAQYLDHAFLARVAEEEVAARDDVGADDDSGADEPRPADGENTAAEWVPLADVPPMGPRFDRTVELAIRARRDGSGGPGHSDGAVESGRAILFGAEERRR</sequence>
<name>A0ABS4U550_9CORY</name>
<feature type="region of interest" description="Disordered" evidence="3">
    <location>
        <begin position="117"/>
        <end position="197"/>
    </location>
</feature>
<dbReference type="Pfam" id="PF00293">
    <property type="entry name" value="NUDIX"/>
    <property type="match status" value="1"/>
</dbReference>
<feature type="compositionally biased region" description="Basic and acidic residues" evidence="3">
    <location>
        <begin position="156"/>
        <end position="171"/>
    </location>
</feature>
<evidence type="ECO:0000313" key="6">
    <source>
        <dbReference type="Proteomes" id="UP001519305"/>
    </source>
</evidence>
<comment type="cofactor">
    <cofactor evidence="1">
        <name>Mg(2+)</name>
        <dbReference type="ChEBI" id="CHEBI:18420"/>
    </cofactor>
</comment>
<dbReference type="PANTHER" id="PTHR43046">
    <property type="entry name" value="GDP-MANNOSE MANNOSYL HYDROLASE"/>
    <property type="match status" value="1"/>
</dbReference>
<dbReference type="Proteomes" id="UP001519305">
    <property type="component" value="Unassembled WGS sequence"/>
</dbReference>
<dbReference type="SUPFAM" id="SSF55811">
    <property type="entry name" value="Nudix"/>
    <property type="match status" value="1"/>
</dbReference>
<dbReference type="Gene3D" id="3.90.79.10">
    <property type="entry name" value="Nucleoside Triphosphate Pyrophosphohydrolase"/>
    <property type="match status" value="1"/>
</dbReference>
<comment type="caution">
    <text evidence="5">The sequence shown here is derived from an EMBL/GenBank/DDBJ whole genome shotgun (WGS) entry which is preliminary data.</text>
</comment>
<keyword evidence="2" id="KW-0378">Hydrolase</keyword>
<dbReference type="PANTHER" id="PTHR43046:SF2">
    <property type="entry name" value="8-OXO-DGTP DIPHOSPHATASE-RELATED"/>
    <property type="match status" value="1"/>
</dbReference>
<evidence type="ECO:0000256" key="2">
    <source>
        <dbReference type="ARBA" id="ARBA00022801"/>
    </source>
</evidence>
<reference evidence="5 6" key="1">
    <citation type="submission" date="2021-03" db="EMBL/GenBank/DDBJ databases">
        <title>Sequencing the genomes of 1000 actinobacteria strains.</title>
        <authorList>
            <person name="Klenk H.-P."/>
        </authorList>
    </citation>
    <scope>NUCLEOTIDE SEQUENCE [LARGE SCALE GENOMIC DNA]</scope>
    <source>
        <strain evidence="5 6">DSM 44506</strain>
    </source>
</reference>
<keyword evidence="6" id="KW-1185">Reference proteome</keyword>
<proteinExistence type="predicted"/>
<dbReference type="EMBL" id="JAGINY010000001">
    <property type="protein sequence ID" value="MBP2331344.1"/>
    <property type="molecule type" value="Genomic_DNA"/>
</dbReference>
<evidence type="ECO:0000256" key="1">
    <source>
        <dbReference type="ARBA" id="ARBA00001946"/>
    </source>
</evidence>